<dbReference type="Proteomes" id="UP001211894">
    <property type="component" value="Unassembled WGS sequence"/>
</dbReference>
<gene>
    <name evidence="1" type="ORF">PJ311_16165</name>
</gene>
<comment type="caution">
    <text evidence="1">The sequence shown here is derived from an EMBL/GenBank/DDBJ whole genome shotgun (WGS) entry which is preliminary data.</text>
</comment>
<reference evidence="1 2" key="1">
    <citation type="submission" date="2023-01" db="EMBL/GenBank/DDBJ databases">
        <title>Bacillus changyiensis sp. nov., isolated from a coastal deposit.</title>
        <authorList>
            <person name="Xiao G."/>
            <person name="Lai Q."/>
            <person name="Hu Z."/>
            <person name="Shao Z."/>
        </authorList>
    </citation>
    <scope>NUCLEOTIDE SEQUENCE [LARGE SCALE GENOMIC DNA]</scope>
    <source>
        <strain evidence="1 2">CLL-7-23</strain>
    </source>
</reference>
<dbReference type="EMBL" id="JAQKAB010000012">
    <property type="protein sequence ID" value="MDA7028110.1"/>
    <property type="molecule type" value="Genomic_DNA"/>
</dbReference>
<evidence type="ECO:0000313" key="2">
    <source>
        <dbReference type="Proteomes" id="UP001211894"/>
    </source>
</evidence>
<sequence>MVTVLQLPLYQLAWRSIRVAARILRLVLHHAVNDFDEPSHDAF</sequence>
<accession>A0ABT4X743</accession>
<evidence type="ECO:0000313" key="1">
    <source>
        <dbReference type="EMBL" id="MDA7028110.1"/>
    </source>
</evidence>
<protein>
    <submittedName>
        <fullName evidence="1">Uncharacterized protein</fullName>
    </submittedName>
</protein>
<name>A0ABT4X743_9BACI</name>
<dbReference type="RefSeq" id="WP_271341922.1">
    <property type="nucleotide sequence ID" value="NZ_JAQKAB010000012.1"/>
</dbReference>
<proteinExistence type="predicted"/>
<organism evidence="1 2">
    <name type="scientific">Bacillus changyiensis</name>
    <dbReference type="NCBI Taxonomy" id="3004103"/>
    <lineage>
        <taxon>Bacteria</taxon>
        <taxon>Bacillati</taxon>
        <taxon>Bacillota</taxon>
        <taxon>Bacilli</taxon>
        <taxon>Bacillales</taxon>
        <taxon>Bacillaceae</taxon>
        <taxon>Bacillus</taxon>
    </lineage>
</organism>
<keyword evidence="2" id="KW-1185">Reference proteome</keyword>